<proteinExistence type="predicted"/>
<dbReference type="RefSeq" id="WP_107683992.1">
    <property type="nucleotide sequence ID" value="NZ_PZKL01000037.1"/>
</dbReference>
<accession>A0A2T4MZU6</accession>
<sequence>MNDTEYLVYKIMTTVELAFQFSELPANSKNAFIKRKILKMNLDGQIDKKAHKYLLTRVKYKEPAAAYLWDMFYEQFSRSFAVCQSLSSLNDIERLNRLFEEMTDSGYCTVFGINEEFSPSNEQSKMILSKGLLAIHESQILRIESDGNFPDEKFIVLTAYGNQEQFSQIMAKLQKYGFGCIPDAHNGAGASFIKVRSSAKYCLTEKSPT</sequence>
<protein>
    <submittedName>
        <fullName evidence="1">Uncharacterized protein</fullName>
    </submittedName>
</protein>
<name>A0A2T4MZU6_AERVE</name>
<reference evidence="1 2" key="1">
    <citation type="submission" date="2018-03" db="EMBL/GenBank/DDBJ databases">
        <title>Aeromonas veronii whole genome sequencing and analysis.</title>
        <authorList>
            <person name="Xie H."/>
            <person name="Liu T."/>
            <person name="Wang K."/>
        </authorList>
    </citation>
    <scope>NUCLEOTIDE SEQUENCE [LARGE SCALE GENOMIC DNA]</scope>
    <source>
        <strain evidence="1 2">XH.VA.1</strain>
    </source>
</reference>
<dbReference type="AlphaFoldDB" id="A0A2T4MZU6"/>
<dbReference type="Proteomes" id="UP000241986">
    <property type="component" value="Unassembled WGS sequence"/>
</dbReference>
<gene>
    <name evidence="1" type="ORF">DAA48_16225</name>
</gene>
<dbReference type="EMBL" id="PZKL01000037">
    <property type="protein sequence ID" value="PTH80109.1"/>
    <property type="molecule type" value="Genomic_DNA"/>
</dbReference>
<comment type="caution">
    <text evidence="1">The sequence shown here is derived from an EMBL/GenBank/DDBJ whole genome shotgun (WGS) entry which is preliminary data.</text>
</comment>
<evidence type="ECO:0000313" key="1">
    <source>
        <dbReference type="EMBL" id="PTH80109.1"/>
    </source>
</evidence>
<evidence type="ECO:0000313" key="2">
    <source>
        <dbReference type="Proteomes" id="UP000241986"/>
    </source>
</evidence>
<organism evidence="1 2">
    <name type="scientific">Aeromonas veronii</name>
    <dbReference type="NCBI Taxonomy" id="654"/>
    <lineage>
        <taxon>Bacteria</taxon>
        <taxon>Pseudomonadati</taxon>
        <taxon>Pseudomonadota</taxon>
        <taxon>Gammaproteobacteria</taxon>
        <taxon>Aeromonadales</taxon>
        <taxon>Aeromonadaceae</taxon>
        <taxon>Aeromonas</taxon>
    </lineage>
</organism>